<organism evidence="1">
    <name type="scientific">marine metagenome</name>
    <dbReference type="NCBI Taxonomy" id="408172"/>
    <lineage>
        <taxon>unclassified sequences</taxon>
        <taxon>metagenomes</taxon>
        <taxon>ecological metagenomes</taxon>
    </lineage>
</organism>
<reference evidence="1" key="1">
    <citation type="submission" date="2018-05" db="EMBL/GenBank/DDBJ databases">
        <authorList>
            <person name="Lanie J.A."/>
            <person name="Ng W.-L."/>
            <person name="Kazmierczak K.M."/>
            <person name="Andrzejewski T.M."/>
            <person name="Davidsen T.M."/>
            <person name="Wayne K.J."/>
            <person name="Tettelin H."/>
            <person name="Glass J.I."/>
            <person name="Rusch D."/>
            <person name="Podicherti R."/>
            <person name="Tsui H.-C.T."/>
            <person name="Winkler M.E."/>
        </authorList>
    </citation>
    <scope>NUCLEOTIDE SEQUENCE</scope>
</reference>
<proteinExistence type="predicted"/>
<dbReference type="EMBL" id="UINC01122151">
    <property type="protein sequence ID" value="SVC97781.1"/>
    <property type="molecule type" value="Genomic_DNA"/>
</dbReference>
<dbReference type="AlphaFoldDB" id="A0A382RMD9"/>
<accession>A0A382RMD9</accession>
<gene>
    <name evidence="1" type="ORF">METZ01_LOCUS350635</name>
</gene>
<evidence type="ECO:0000313" key="1">
    <source>
        <dbReference type="EMBL" id="SVC97781.1"/>
    </source>
</evidence>
<sequence>MKTEYAQAKFQTKNKFAHKSYRIALLKAEWLN</sequence>
<name>A0A382RMD9_9ZZZZ</name>
<protein>
    <submittedName>
        <fullName evidence="1">Uncharacterized protein</fullName>
    </submittedName>
</protein>